<keyword evidence="6 9" id="KW-1133">Transmembrane helix</keyword>
<evidence type="ECO:0000256" key="7">
    <source>
        <dbReference type="ARBA" id="ARBA00023136"/>
    </source>
</evidence>
<protein>
    <recommendedName>
        <fullName evidence="9">TRAP transporter small permease protein</fullName>
    </recommendedName>
</protein>
<evidence type="ECO:0000313" key="12">
    <source>
        <dbReference type="Proteomes" id="UP000597206"/>
    </source>
</evidence>
<evidence type="ECO:0000256" key="8">
    <source>
        <dbReference type="ARBA" id="ARBA00038436"/>
    </source>
</evidence>
<dbReference type="PANTHER" id="PTHR35011">
    <property type="entry name" value="2,3-DIKETO-L-GULONATE TRAP TRANSPORTER SMALL PERMEASE PROTEIN YIAM"/>
    <property type="match status" value="1"/>
</dbReference>
<feature type="transmembrane region" description="Helical" evidence="9">
    <location>
        <begin position="87"/>
        <end position="105"/>
    </location>
</feature>
<comment type="function">
    <text evidence="9">Part of the tripartite ATP-independent periplasmic (TRAP) transport system.</text>
</comment>
<evidence type="ECO:0000256" key="3">
    <source>
        <dbReference type="ARBA" id="ARBA00022475"/>
    </source>
</evidence>
<keyword evidence="2 9" id="KW-0813">Transport</keyword>
<feature type="transmembrane region" description="Helical" evidence="9">
    <location>
        <begin position="136"/>
        <end position="160"/>
    </location>
</feature>
<dbReference type="PANTHER" id="PTHR35011:SF10">
    <property type="entry name" value="TRAP TRANSPORTER SMALL PERMEASE PROTEIN"/>
    <property type="match status" value="1"/>
</dbReference>
<evidence type="ECO:0000256" key="6">
    <source>
        <dbReference type="ARBA" id="ARBA00022989"/>
    </source>
</evidence>
<dbReference type="RefSeq" id="WP_196122202.1">
    <property type="nucleotide sequence ID" value="NZ_JADPMR010000001.1"/>
</dbReference>
<feature type="transmembrane region" description="Helical" evidence="9">
    <location>
        <begin position="12"/>
        <end position="37"/>
    </location>
</feature>
<dbReference type="InterPro" id="IPR007387">
    <property type="entry name" value="TRAP_DctQ"/>
</dbReference>
<comment type="subcellular location">
    <subcellularLocation>
        <location evidence="1 9">Cell inner membrane</location>
        <topology evidence="1 9">Multi-pass membrane protein</topology>
    </subcellularLocation>
</comment>
<dbReference type="Proteomes" id="UP000597206">
    <property type="component" value="Unassembled WGS sequence"/>
</dbReference>
<proteinExistence type="inferred from homology"/>
<sequence>MDRLVHYLKRINQGVAVVAGLVLLAGVLLICAEIVLRACKVPFTGSDEISGYLMAAISSWGLSYGLLTKAHVRIDILRNQAPKALRAVFDLLAIMSLSYVAIFVATKVETVVAKTGLAHSLANTALATPLIIPQSIWFAGWVWLAISSSILSIYGIYLVFTKQFTKLDDVIGTESEV</sequence>
<evidence type="ECO:0000256" key="2">
    <source>
        <dbReference type="ARBA" id="ARBA00022448"/>
    </source>
</evidence>
<keyword evidence="3" id="KW-1003">Cell membrane</keyword>
<evidence type="ECO:0000259" key="10">
    <source>
        <dbReference type="Pfam" id="PF04290"/>
    </source>
</evidence>
<gene>
    <name evidence="11" type="ORF">I1A42_00240</name>
</gene>
<keyword evidence="5 9" id="KW-0812">Transmembrane</keyword>
<dbReference type="Pfam" id="PF04290">
    <property type="entry name" value="DctQ"/>
    <property type="match status" value="1"/>
</dbReference>
<keyword evidence="12" id="KW-1185">Reference proteome</keyword>
<evidence type="ECO:0000313" key="11">
    <source>
        <dbReference type="EMBL" id="MBF8999015.1"/>
    </source>
</evidence>
<comment type="subunit">
    <text evidence="9">The complex comprises the extracytoplasmic solute receptor protein and the two transmembrane proteins.</text>
</comment>
<feature type="transmembrane region" description="Helical" evidence="9">
    <location>
        <begin position="49"/>
        <end position="67"/>
    </location>
</feature>
<accession>A0ABS0G9E4</accession>
<keyword evidence="4 9" id="KW-0997">Cell inner membrane</keyword>
<name>A0ABS0G9E4_9VIBR</name>
<feature type="domain" description="Tripartite ATP-independent periplasmic transporters DctQ component" evidence="10">
    <location>
        <begin position="27"/>
        <end position="146"/>
    </location>
</feature>
<keyword evidence="7 9" id="KW-0472">Membrane</keyword>
<reference evidence="11 12" key="1">
    <citation type="submission" date="2020-11" db="EMBL/GenBank/DDBJ databases">
        <title>Vibrio nitrifigilis sp. nov., a marine nitrogen-fixing bacterium isolated from the lagoon sediment of an islet inside an atoll.</title>
        <authorList>
            <person name="Wang L.-T."/>
            <person name="Shieh W.Y."/>
        </authorList>
    </citation>
    <scope>NUCLEOTIDE SEQUENCE [LARGE SCALE GENOMIC DNA]</scope>
    <source>
        <strain evidence="11 12">NFV-1</strain>
    </source>
</reference>
<dbReference type="InterPro" id="IPR055348">
    <property type="entry name" value="DctQ"/>
</dbReference>
<comment type="similarity">
    <text evidence="8 9">Belongs to the TRAP transporter small permease family.</text>
</comment>
<evidence type="ECO:0000256" key="1">
    <source>
        <dbReference type="ARBA" id="ARBA00004429"/>
    </source>
</evidence>
<comment type="caution">
    <text evidence="11">The sequence shown here is derived from an EMBL/GenBank/DDBJ whole genome shotgun (WGS) entry which is preliminary data.</text>
</comment>
<organism evidence="11 12">
    <name type="scientific">Vibrio nitrifigilis</name>
    <dbReference type="NCBI Taxonomy" id="2789781"/>
    <lineage>
        <taxon>Bacteria</taxon>
        <taxon>Pseudomonadati</taxon>
        <taxon>Pseudomonadota</taxon>
        <taxon>Gammaproteobacteria</taxon>
        <taxon>Vibrionales</taxon>
        <taxon>Vibrionaceae</taxon>
        <taxon>Vibrio</taxon>
    </lineage>
</organism>
<evidence type="ECO:0000256" key="4">
    <source>
        <dbReference type="ARBA" id="ARBA00022519"/>
    </source>
</evidence>
<evidence type="ECO:0000256" key="5">
    <source>
        <dbReference type="ARBA" id="ARBA00022692"/>
    </source>
</evidence>
<dbReference type="EMBL" id="JADPMR010000001">
    <property type="protein sequence ID" value="MBF8999015.1"/>
    <property type="molecule type" value="Genomic_DNA"/>
</dbReference>
<evidence type="ECO:0000256" key="9">
    <source>
        <dbReference type="RuleBase" id="RU369079"/>
    </source>
</evidence>